<dbReference type="InterPro" id="IPR014284">
    <property type="entry name" value="RNA_pol_sigma-70_dom"/>
</dbReference>
<dbReference type="Proteomes" id="UP000295741">
    <property type="component" value="Unassembled WGS sequence"/>
</dbReference>
<evidence type="ECO:0000256" key="4">
    <source>
        <dbReference type="ARBA" id="ARBA00023163"/>
    </source>
</evidence>
<dbReference type="OrthoDB" id="1056775at2"/>
<evidence type="ECO:0000256" key="1">
    <source>
        <dbReference type="ARBA" id="ARBA00010641"/>
    </source>
</evidence>
<dbReference type="RefSeq" id="WP_133474209.1">
    <property type="nucleotide sequence ID" value="NZ_SNWP01000011.1"/>
</dbReference>
<protein>
    <submittedName>
        <fullName evidence="7">RNA polymerase sigma-70 factor (ECF subfamily)</fullName>
    </submittedName>
</protein>
<evidence type="ECO:0000256" key="2">
    <source>
        <dbReference type="ARBA" id="ARBA00023015"/>
    </source>
</evidence>
<gene>
    <name evidence="7" type="ORF">BC659_1660</name>
</gene>
<dbReference type="PANTHER" id="PTHR43133">
    <property type="entry name" value="RNA POLYMERASE ECF-TYPE SIGMA FACTO"/>
    <property type="match status" value="1"/>
</dbReference>
<name>A0A4R6IUR3_9BACT</name>
<evidence type="ECO:0000313" key="8">
    <source>
        <dbReference type="Proteomes" id="UP000295741"/>
    </source>
</evidence>
<dbReference type="InterPro" id="IPR039425">
    <property type="entry name" value="RNA_pol_sigma-70-like"/>
</dbReference>
<dbReference type="PANTHER" id="PTHR43133:SF46">
    <property type="entry name" value="RNA POLYMERASE SIGMA-70 FACTOR ECF SUBFAMILY"/>
    <property type="match status" value="1"/>
</dbReference>
<dbReference type="InterPro" id="IPR036388">
    <property type="entry name" value="WH-like_DNA-bd_sf"/>
</dbReference>
<comment type="similarity">
    <text evidence="1">Belongs to the sigma-70 factor family. ECF subfamily.</text>
</comment>
<evidence type="ECO:0000256" key="3">
    <source>
        <dbReference type="ARBA" id="ARBA00023082"/>
    </source>
</evidence>
<dbReference type="NCBIfam" id="TIGR02937">
    <property type="entry name" value="sigma70-ECF"/>
    <property type="match status" value="1"/>
</dbReference>
<dbReference type="InterPro" id="IPR013324">
    <property type="entry name" value="RNA_pol_sigma_r3/r4-like"/>
</dbReference>
<keyword evidence="3" id="KW-0731">Sigma factor</keyword>
<dbReference type="InterPro" id="IPR013249">
    <property type="entry name" value="RNA_pol_sigma70_r4_t2"/>
</dbReference>
<dbReference type="SUPFAM" id="SSF88659">
    <property type="entry name" value="Sigma3 and sigma4 domains of RNA polymerase sigma factors"/>
    <property type="match status" value="1"/>
</dbReference>
<accession>A0A4R6IUR3</accession>
<dbReference type="Gene3D" id="1.10.1740.10">
    <property type="match status" value="1"/>
</dbReference>
<evidence type="ECO:0000259" key="5">
    <source>
        <dbReference type="Pfam" id="PF04542"/>
    </source>
</evidence>
<evidence type="ECO:0000313" key="7">
    <source>
        <dbReference type="EMBL" id="TDO26354.1"/>
    </source>
</evidence>
<dbReference type="InterPro" id="IPR013325">
    <property type="entry name" value="RNA_pol_sigma_r2"/>
</dbReference>
<comment type="caution">
    <text evidence="7">The sequence shown here is derived from an EMBL/GenBank/DDBJ whole genome shotgun (WGS) entry which is preliminary data.</text>
</comment>
<feature type="domain" description="RNA polymerase sigma factor 70 region 4 type 2" evidence="6">
    <location>
        <begin position="115"/>
        <end position="167"/>
    </location>
</feature>
<dbReference type="GO" id="GO:0016987">
    <property type="term" value="F:sigma factor activity"/>
    <property type="evidence" value="ECO:0007669"/>
    <property type="project" value="UniProtKB-KW"/>
</dbReference>
<reference evidence="7 8" key="1">
    <citation type="submission" date="2019-03" db="EMBL/GenBank/DDBJ databases">
        <title>Genomic Encyclopedia of Archaeal and Bacterial Type Strains, Phase II (KMG-II): from individual species to whole genera.</title>
        <authorList>
            <person name="Goeker M."/>
        </authorList>
    </citation>
    <scope>NUCLEOTIDE SEQUENCE [LARGE SCALE GENOMIC DNA]</scope>
    <source>
        <strain evidence="7 8">DSM 28323</strain>
    </source>
</reference>
<proteinExistence type="inferred from homology"/>
<dbReference type="InterPro" id="IPR007627">
    <property type="entry name" value="RNA_pol_sigma70_r2"/>
</dbReference>
<dbReference type="AlphaFoldDB" id="A0A4R6IUR3"/>
<dbReference type="SUPFAM" id="SSF88946">
    <property type="entry name" value="Sigma2 domain of RNA polymerase sigma factors"/>
    <property type="match status" value="1"/>
</dbReference>
<sequence>MELSVLINDCKKAEIIAQKKLYDLFAVRLFLICRRYLKTDVEAEDMLQNGFLKIYTSLHTFRYTTDNAFIAWMKKIMVNECLQELRKKNNFFLVAEETAHEIVEENGIISQLSTEEIFRLITSMPIGYRTVFNLYVIEGYSHQEIADILQITNGTSKSQLNKARKMLQDLIKNANQYVSVNAR</sequence>
<dbReference type="Pfam" id="PF08281">
    <property type="entry name" value="Sigma70_r4_2"/>
    <property type="match status" value="1"/>
</dbReference>
<dbReference type="GO" id="GO:0003677">
    <property type="term" value="F:DNA binding"/>
    <property type="evidence" value="ECO:0007669"/>
    <property type="project" value="InterPro"/>
</dbReference>
<dbReference type="Gene3D" id="1.10.10.10">
    <property type="entry name" value="Winged helix-like DNA-binding domain superfamily/Winged helix DNA-binding domain"/>
    <property type="match status" value="1"/>
</dbReference>
<keyword evidence="2" id="KW-0805">Transcription regulation</keyword>
<keyword evidence="4" id="KW-0804">Transcription</keyword>
<evidence type="ECO:0000259" key="6">
    <source>
        <dbReference type="Pfam" id="PF08281"/>
    </source>
</evidence>
<keyword evidence="8" id="KW-1185">Reference proteome</keyword>
<dbReference type="GO" id="GO:0006352">
    <property type="term" value="P:DNA-templated transcription initiation"/>
    <property type="evidence" value="ECO:0007669"/>
    <property type="project" value="InterPro"/>
</dbReference>
<dbReference type="Pfam" id="PF04542">
    <property type="entry name" value="Sigma70_r2"/>
    <property type="match status" value="1"/>
</dbReference>
<dbReference type="CDD" id="cd06171">
    <property type="entry name" value="Sigma70_r4"/>
    <property type="match status" value="1"/>
</dbReference>
<feature type="domain" description="RNA polymerase sigma-70 region 2" evidence="5">
    <location>
        <begin position="22"/>
        <end position="89"/>
    </location>
</feature>
<organism evidence="7 8">
    <name type="scientific">Sediminibacterium goheungense</name>
    <dbReference type="NCBI Taxonomy" id="1086393"/>
    <lineage>
        <taxon>Bacteria</taxon>
        <taxon>Pseudomonadati</taxon>
        <taxon>Bacteroidota</taxon>
        <taxon>Chitinophagia</taxon>
        <taxon>Chitinophagales</taxon>
        <taxon>Chitinophagaceae</taxon>
        <taxon>Sediminibacterium</taxon>
    </lineage>
</organism>
<dbReference type="EMBL" id="SNWP01000011">
    <property type="protein sequence ID" value="TDO26354.1"/>
    <property type="molecule type" value="Genomic_DNA"/>
</dbReference>